<dbReference type="InterPro" id="IPR036390">
    <property type="entry name" value="WH_DNA-bd_sf"/>
</dbReference>
<dbReference type="RefSeq" id="WP_168961748.1">
    <property type="nucleotide sequence ID" value="NZ_JABAEW010000005.1"/>
</dbReference>
<evidence type="ECO:0000256" key="3">
    <source>
        <dbReference type="ARBA" id="ARBA00023163"/>
    </source>
</evidence>
<feature type="domain" description="HTH gntR-type" evidence="5">
    <location>
        <begin position="1"/>
        <end position="69"/>
    </location>
</feature>
<evidence type="ECO:0000256" key="1">
    <source>
        <dbReference type="ARBA" id="ARBA00023015"/>
    </source>
</evidence>
<dbReference type="Gene3D" id="1.10.10.10">
    <property type="entry name" value="Winged helix-like DNA-binding domain superfamily/Winged helix DNA-binding domain"/>
    <property type="match status" value="1"/>
</dbReference>
<comment type="caution">
    <text evidence="6">The sequence shown here is derived from an EMBL/GenBank/DDBJ whole genome shotgun (WGS) entry which is preliminary data.</text>
</comment>
<dbReference type="SMART" id="SM00345">
    <property type="entry name" value="HTH_GNTR"/>
    <property type="match status" value="1"/>
</dbReference>
<dbReference type="GO" id="GO:0003700">
    <property type="term" value="F:DNA-binding transcription factor activity"/>
    <property type="evidence" value="ECO:0007669"/>
    <property type="project" value="InterPro"/>
</dbReference>
<keyword evidence="2" id="KW-0238">DNA-binding</keyword>
<dbReference type="SUPFAM" id="SSF46785">
    <property type="entry name" value="Winged helix' DNA-binding domain"/>
    <property type="match status" value="1"/>
</dbReference>
<accession>A0A848AR78</accession>
<dbReference type="PROSITE" id="PS50949">
    <property type="entry name" value="HTH_GNTR"/>
    <property type="match status" value="1"/>
</dbReference>
<keyword evidence="1" id="KW-0805">Transcription regulation</keyword>
<dbReference type="SUPFAM" id="SSF53822">
    <property type="entry name" value="Periplasmic binding protein-like I"/>
    <property type="match status" value="1"/>
</dbReference>
<keyword evidence="3" id="KW-0804">Transcription</keyword>
<evidence type="ECO:0000259" key="5">
    <source>
        <dbReference type="PROSITE" id="PS50949"/>
    </source>
</evidence>
<evidence type="ECO:0000313" key="7">
    <source>
        <dbReference type="Proteomes" id="UP000576225"/>
    </source>
</evidence>
<evidence type="ECO:0000313" key="6">
    <source>
        <dbReference type="EMBL" id="NMD85825.1"/>
    </source>
</evidence>
<proteinExistence type="predicted"/>
<dbReference type="InterPro" id="IPR036388">
    <property type="entry name" value="WH-like_DNA-bd_sf"/>
</dbReference>
<feature type="domain" description="CRIB" evidence="4">
    <location>
        <begin position="207"/>
        <end position="220"/>
    </location>
</feature>
<dbReference type="PANTHER" id="PTHR44846:SF17">
    <property type="entry name" value="GNTR-FAMILY TRANSCRIPTIONAL REGULATOR"/>
    <property type="match status" value="1"/>
</dbReference>
<protein>
    <submittedName>
        <fullName evidence="6">GntR family transcriptional regulator</fullName>
    </submittedName>
</protein>
<dbReference type="InterPro" id="IPR050679">
    <property type="entry name" value="Bact_HTH_transcr_reg"/>
</dbReference>
<dbReference type="PANTHER" id="PTHR44846">
    <property type="entry name" value="MANNOSYL-D-GLYCERATE TRANSPORT/METABOLISM SYSTEM REPRESSOR MNGR-RELATED"/>
    <property type="match status" value="1"/>
</dbReference>
<dbReference type="GO" id="GO:0045892">
    <property type="term" value="P:negative regulation of DNA-templated transcription"/>
    <property type="evidence" value="ECO:0007669"/>
    <property type="project" value="TreeGrafter"/>
</dbReference>
<dbReference type="Gene3D" id="3.40.50.2300">
    <property type="match status" value="2"/>
</dbReference>
<name>A0A848AR78_9BACT</name>
<dbReference type="PROSITE" id="PS50108">
    <property type="entry name" value="CRIB"/>
    <property type="match status" value="1"/>
</dbReference>
<gene>
    <name evidence="6" type="ORF">HF882_04425</name>
</gene>
<dbReference type="InterPro" id="IPR000095">
    <property type="entry name" value="CRIB_dom"/>
</dbReference>
<evidence type="ECO:0000256" key="2">
    <source>
        <dbReference type="ARBA" id="ARBA00023125"/>
    </source>
</evidence>
<organism evidence="6 7">
    <name type="scientific">Victivallis vadensis</name>
    <dbReference type="NCBI Taxonomy" id="172901"/>
    <lineage>
        <taxon>Bacteria</taxon>
        <taxon>Pseudomonadati</taxon>
        <taxon>Lentisphaerota</taxon>
        <taxon>Lentisphaeria</taxon>
        <taxon>Victivallales</taxon>
        <taxon>Victivallaceae</taxon>
        <taxon>Victivallis</taxon>
    </lineage>
</organism>
<dbReference type="AlphaFoldDB" id="A0A848AR78"/>
<dbReference type="Pfam" id="PF00392">
    <property type="entry name" value="GntR"/>
    <property type="match status" value="1"/>
</dbReference>
<dbReference type="InterPro" id="IPR028082">
    <property type="entry name" value="Peripla_BP_I"/>
</dbReference>
<evidence type="ECO:0000259" key="4">
    <source>
        <dbReference type="PROSITE" id="PS50108"/>
    </source>
</evidence>
<dbReference type="Proteomes" id="UP000576225">
    <property type="component" value="Unassembled WGS sequence"/>
</dbReference>
<dbReference type="EMBL" id="JABAEW010000005">
    <property type="protein sequence ID" value="NMD85825.1"/>
    <property type="molecule type" value="Genomic_DNA"/>
</dbReference>
<sequence length="361" mass="40614">MPPKKKYDEMLRVDIQQARFNTNEPLPSYRQLAKQYVCSIATVKRMVDTLQNEGVVVTVPGKGTFLTAGQVVPRRPKNNIIGIITVHNQWQTYFSNYRTEWLDRGWIFAVYDAFEDQQEPHLERLFLRRAQSEGFCSIIMVPTPFSSQNTTLFRKLRQEGIKIAHIAPDLADLPQESFFLLDHVAGGQLAVKAACERGYEYGIFTDISLPTAFKHLMHQGLVQQSEISGLKLLPALNISYWGEDAREGETEERRQCKLTKVAGYLDIIRSLPQRTVLFCAQSDLADICCQVLSANGIIPGRDIGVIALDCNTPGPRAVTTISYDIAAQVHAALEYATDHSISPLKAVQQYFPPAFTDYNTL</sequence>
<dbReference type="InterPro" id="IPR000524">
    <property type="entry name" value="Tscrpt_reg_HTH_GntR"/>
</dbReference>
<reference evidence="6 7" key="1">
    <citation type="submission" date="2020-04" db="EMBL/GenBank/DDBJ databases">
        <authorList>
            <person name="Hitch T.C.A."/>
            <person name="Wylensek D."/>
            <person name="Clavel T."/>
        </authorList>
    </citation>
    <scope>NUCLEOTIDE SEQUENCE [LARGE SCALE GENOMIC DNA]</scope>
    <source>
        <strain evidence="6 7">COR2-253-APC-1A</strain>
    </source>
</reference>
<dbReference type="GO" id="GO:0003677">
    <property type="term" value="F:DNA binding"/>
    <property type="evidence" value="ECO:0007669"/>
    <property type="project" value="UniProtKB-KW"/>
</dbReference>